<evidence type="ECO:0000259" key="3">
    <source>
        <dbReference type="SMART" id="SM00062"/>
    </source>
</evidence>
<dbReference type="CDD" id="cd13623">
    <property type="entry name" value="PBP2_AA_hypothetical"/>
    <property type="match status" value="1"/>
</dbReference>
<sequence length="274" mass="29008">MRQTPSLHRRRIAAATLLLPWFAGCASPAAGWQASPEAIAALAPTGRLRASINLGNPVLARREASGELAGVSIDLARELGRRLGVPVDLMAVDSAGRSVEVVRGANADIGFFAIDPLRGEGVAFTAAYVVIEGAYMVRADSPLQANAEVDRPGRTVAVGKGSAYDLYLSREIKQATLVRIPTSPKVVDEFMAQKLDVAAGVRQQLEADAKRTPGVRLLPGRFMVIEQAMGVPAGRPPLAQQSLRRFVEEMKASGFVARSLQRHGIEGAAVAPAA</sequence>
<feature type="chain" id="PRO_5033018042" evidence="2">
    <location>
        <begin position="27"/>
        <end position="274"/>
    </location>
</feature>
<evidence type="ECO:0000256" key="1">
    <source>
        <dbReference type="ARBA" id="ARBA00022729"/>
    </source>
</evidence>
<dbReference type="PANTHER" id="PTHR35936">
    <property type="entry name" value="MEMBRANE-BOUND LYTIC MUREIN TRANSGLYCOSYLASE F"/>
    <property type="match status" value="1"/>
</dbReference>
<keyword evidence="5" id="KW-1185">Reference proteome</keyword>
<dbReference type="KEGG" id="xyk:GT347_10140"/>
<name>A0A857J5Q5_9BURK</name>
<gene>
    <name evidence="4" type="ORF">GT347_10140</name>
</gene>
<dbReference type="SMART" id="SM00062">
    <property type="entry name" value="PBPb"/>
    <property type="match status" value="1"/>
</dbReference>
<dbReference type="AlphaFoldDB" id="A0A857J5Q5"/>
<dbReference type="RefSeq" id="WP_160551838.1">
    <property type="nucleotide sequence ID" value="NZ_CP047650.1"/>
</dbReference>
<protein>
    <submittedName>
        <fullName evidence="4">Transporter substrate-binding domain-containing protein</fullName>
    </submittedName>
</protein>
<proteinExistence type="predicted"/>
<evidence type="ECO:0000313" key="5">
    <source>
        <dbReference type="Proteomes" id="UP000464787"/>
    </source>
</evidence>
<keyword evidence="1 2" id="KW-0732">Signal</keyword>
<organism evidence="4 5">
    <name type="scientific">Xylophilus rhododendri</name>
    <dbReference type="NCBI Taxonomy" id="2697032"/>
    <lineage>
        <taxon>Bacteria</taxon>
        <taxon>Pseudomonadati</taxon>
        <taxon>Pseudomonadota</taxon>
        <taxon>Betaproteobacteria</taxon>
        <taxon>Burkholderiales</taxon>
        <taxon>Xylophilus</taxon>
    </lineage>
</organism>
<dbReference type="InterPro" id="IPR001638">
    <property type="entry name" value="Solute-binding_3/MltF_N"/>
</dbReference>
<evidence type="ECO:0000313" key="4">
    <source>
        <dbReference type="EMBL" id="QHI98321.1"/>
    </source>
</evidence>
<dbReference type="SUPFAM" id="SSF53850">
    <property type="entry name" value="Periplasmic binding protein-like II"/>
    <property type="match status" value="1"/>
</dbReference>
<feature type="signal peptide" evidence="2">
    <location>
        <begin position="1"/>
        <end position="26"/>
    </location>
</feature>
<dbReference type="Pfam" id="PF00497">
    <property type="entry name" value="SBP_bac_3"/>
    <property type="match status" value="1"/>
</dbReference>
<feature type="domain" description="Solute-binding protein family 3/N-terminal" evidence="3">
    <location>
        <begin position="47"/>
        <end position="267"/>
    </location>
</feature>
<evidence type="ECO:0000256" key="2">
    <source>
        <dbReference type="SAM" id="SignalP"/>
    </source>
</evidence>
<dbReference type="PROSITE" id="PS51257">
    <property type="entry name" value="PROKAR_LIPOPROTEIN"/>
    <property type="match status" value="1"/>
</dbReference>
<dbReference type="Gene3D" id="3.40.190.10">
    <property type="entry name" value="Periplasmic binding protein-like II"/>
    <property type="match status" value="2"/>
</dbReference>
<accession>A0A857J5Q5</accession>
<dbReference type="EMBL" id="CP047650">
    <property type="protein sequence ID" value="QHI98321.1"/>
    <property type="molecule type" value="Genomic_DNA"/>
</dbReference>
<dbReference type="Proteomes" id="UP000464787">
    <property type="component" value="Chromosome"/>
</dbReference>
<dbReference type="PANTHER" id="PTHR35936:SF17">
    <property type="entry name" value="ARGININE-BINDING EXTRACELLULAR PROTEIN ARTP"/>
    <property type="match status" value="1"/>
</dbReference>
<reference evidence="4 5" key="1">
    <citation type="submission" date="2020-01" db="EMBL/GenBank/DDBJ databases">
        <title>Genome sequencing of strain KACC 21265.</title>
        <authorList>
            <person name="Heo J."/>
            <person name="Kim S.-J."/>
            <person name="Kim J.-S."/>
            <person name="Hong S.-B."/>
            <person name="Kwon S.-W."/>
        </authorList>
    </citation>
    <scope>NUCLEOTIDE SEQUENCE [LARGE SCALE GENOMIC DNA]</scope>
    <source>
        <strain evidence="4 5">KACC 21265</strain>
    </source>
</reference>